<dbReference type="EMBL" id="CAJNXB010001067">
    <property type="protein sequence ID" value="CAF3127555.1"/>
    <property type="molecule type" value="Genomic_DNA"/>
</dbReference>
<evidence type="ECO:0000313" key="2">
    <source>
        <dbReference type="EMBL" id="CAF3738887.1"/>
    </source>
</evidence>
<dbReference type="EMBL" id="CAJOBP010003848">
    <property type="protein sequence ID" value="CAF4420967.1"/>
    <property type="molecule type" value="Genomic_DNA"/>
</dbReference>
<name>A0A817NS07_9BILA</name>
<reference evidence="1" key="1">
    <citation type="submission" date="2021-02" db="EMBL/GenBank/DDBJ databases">
        <authorList>
            <person name="Nowell W R."/>
        </authorList>
    </citation>
    <scope>NUCLEOTIDE SEQUENCE</scope>
</reference>
<evidence type="ECO:0000313" key="4">
    <source>
        <dbReference type="EMBL" id="CAF4554282.1"/>
    </source>
</evidence>
<dbReference type="Proteomes" id="UP000663873">
    <property type="component" value="Unassembled WGS sequence"/>
</dbReference>
<evidence type="ECO:0000313" key="1">
    <source>
        <dbReference type="EMBL" id="CAF3127555.1"/>
    </source>
</evidence>
<keyword evidence="6" id="KW-1185">Reference proteome</keyword>
<dbReference type="Proteomes" id="UP000663825">
    <property type="component" value="Unassembled WGS sequence"/>
</dbReference>
<organism evidence="1 5">
    <name type="scientific">Rotaria socialis</name>
    <dbReference type="NCBI Taxonomy" id="392032"/>
    <lineage>
        <taxon>Eukaryota</taxon>
        <taxon>Metazoa</taxon>
        <taxon>Spiralia</taxon>
        <taxon>Gnathifera</taxon>
        <taxon>Rotifera</taxon>
        <taxon>Eurotatoria</taxon>
        <taxon>Bdelloidea</taxon>
        <taxon>Philodinida</taxon>
        <taxon>Philodinidae</taxon>
        <taxon>Rotaria</taxon>
    </lineage>
</organism>
<dbReference type="OrthoDB" id="47059at2759"/>
<dbReference type="Proteomes" id="UP000663869">
    <property type="component" value="Unassembled WGS sequence"/>
</dbReference>
<proteinExistence type="predicted"/>
<dbReference type="AlphaFoldDB" id="A0A817NS07"/>
<gene>
    <name evidence="2" type="ORF">FME351_LOCUS30142</name>
    <name evidence="1" type="ORF">TIS948_LOCUS8347</name>
    <name evidence="4" type="ORF">TSG867_LOCUS24875</name>
    <name evidence="3" type="ORF">UJA718_LOCUS20567</name>
</gene>
<evidence type="ECO:0000313" key="6">
    <source>
        <dbReference type="Proteomes" id="UP000663873"/>
    </source>
</evidence>
<evidence type="ECO:0000313" key="5">
    <source>
        <dbReference type="Proteomes" id="UP000663825"/>
    </source>
</evidence>
<protein>
    <submittedName>
        <fullName evidence="1">Uncharacterized protein</fullName>
    </submittedName>
</protein>
<accession>A0A817NS07</accession>
<dbReference type="EMBL" id="CAJNYU010004277">
    <property type="protein sequence ID" value="CAF3738887.1"/>
    <property type="molecule type" value="Genomic_DNA"/>
</dbReference>
<dbReference type="Proteomes" id="UP000663862">
    <property type="component" value="Unassembled WGS sequence"/>
</dbReference>
<dbReference type="EMBL" id="CAJOBQ010002341">
    <property type="protein sequence ID" value="CAF4554282.1"/>
    <property type="molecule type" value="Genomic_DNA"/>
</dbReference>
<sequence length="108" mass="12337">MRTLDVLIRLGNFINIEHARGCEIPSHNEKDFAAAIELARSSDIVFFFGGIDHTQVDQNGVVYDPKTYCNCYKNGFFSATIGINTSHFRPVSVRIIWRRNTYRIIPVS</sequence>
<comment type="caution">
    <text evidence="1">The sequence shown here is derived from an EMBL/GenBank/DDBJ whole genome shotgun (WGS) entry which is preliminary data.</text>
</comment>
<evidence type="ECO:0000313" key="3">
    <source>
        <dbReference type="EMBL" id="CAF4420967.1"/>
    </source>
</evidence>